<keyword evidence="5" id="KW-0175">Coiled coil</keyword>
<reference evidence="8" key="1">
    <citation type="submission" date="2023-07" db="EMBL/GenBank/DDBJ databases">
        <authorList>
            <consortium name="CYATHOMIX"/>
        </authorList>
    </citation>
    <scope>NUCLEOTIDE SEQUENCE</scope>
    <source>
        <strain evidence="8">N/A</strain>
    </source>
</reference>
<organism evidence="8 9">
    <name type="scientific">Cylicocyclus nassatus</name>
    <name type="common">Nematode worm</name>
    <dbReference type="NCBI Taxonomy" id="53992"/>
    <lineage>
        <taxon>Eukaryota</taxon>
        <taxon>Metazoa</taxon>
        <taxon>Ecdysozoa</taxon>
        <taxon>Nematoda</taxon>
        <taxon>Chromadorea</taxon>
        <taxon>Rhabditida</taxon>
        <taxon>Rhabditina</taxon>
        <taxon>Rhabditomorpha</taxon>
        <taxon>Strongyloidea</taxon>
        <taxon>Strongylidae</taxon>
        <taxon>Cylicocyclus</taxon>
    </lineage>
</organism>
<accession>A0AA36GRX3</accession>
<keyword evidence="6" id="KW-0446">Lipid-binding</keyword>
<dbReference type="EMBL" id="CATQJL010000223">
    <property type="protein sequence ID" value="CAJ0597056.1"/>
    <property type="molecule type" value="Genomic_DNA"/>
</dbReference>
<evidence type="ECO:0000256" key="7">
    <source>
        <dbReference type="SAM" id="SignalP"/>
    </source>
</evidence>
<dbReference type="GO" id="GO:0005576">
    <property type="term" value="C:extracellular region"/>
    <property type="evidence" value="ECO:0007669"/>
    <property type="project" value="UniProtKB-SubCell"/>
</dbReference>
<feature type="signal peptide" evidence="7">
    <location>
        <begin position="1"/>
        <end position="15"/>
    </location>
</feature>
<evidence type="ECO:0000313" key="9">
    <source>
        <dbReference type="Proteomes" id="UP001176961"/>
    </source>
</evidence>
<comment type="similarity">
    <text evidence="2">Belongs to the fatty-acid and retinol-binding protein (FARBP) family.</text>
</comment>
<evidence type="ECO:0000256" key="5">
    <source>
        <dbReference type="ARBA" id="ARBA00023054"/>
    </source>
</evidence>
<name>A0AA36GRX3_CYLNA</name>
<dbReference type="InterPro" id="IPR008632">
    <property type="entry name" value="Gp-FAR-1"/>
</dbReference>
<evidence type="ECO:0000256" key="6">
    <source>
        <dbReference type="ARBA" id="ARBA00023121"/>
    </source>
</evidence>
<evidence type="ECO:0000256" key="1">
    <source>
        <dbReference type="ARBA" id="ARBA00004613"/>
    </source>
</evidence>
<proteinExistence type="inferred from homology"/>
<evidence type="ECO:0000256" key="2">
    <source>
        <dbReference type="ARBA" id="ARBA00006648"/>
    </source>
</evidence>
<keyword evidence="3" id="KW-0964">Secreted</keyword>
<comment type="caution">
    <text evidence="8">The sequence shown here is derived from an EMBL/GenBank/DDBJ whole genome shotgun (WGS) entry which is preliminary data.</text>
</comment>
<dbReference type="Proteomes" id="UP001176961">
    <property type="component" value="Unassembled WGS sequence"/>
</dbReference>
<keyword evidence="9" id="KW-1185">Reference proteome</keyword>
<comment type="subcellular location">
    <subcellularLocation>
        <location evidence="1">Secreted</location>
    </subcellularLocation>
</comment>
<evidence type="ECO:0000256" key="3">
    <source>
        <dbReference type="ARBA" id="ARBA00022525"/>
    </source>
</evidence>
<dbReference type="Gene3D" id="1.20.120.1100">
    <property type="match status" value="1"/>
</dbReference>
<evidence type="ECO:0000313" key="8">
    <source>
        <dbReference type="EMBL" id="CAJ0597056.1"/>
    </source>
</evidence>
<gene>
    <name evidence="8" type="ORF">CYNAS_LOCUS9039</name>
</gene>
<dbReference type="AlphaFoldDB" id="A0AA36GRX3"/>
<sequence length="226" mass="26584">MNFVLLSVCLVVASAFPHEFKLTVDMLDKAIERVKKFPKYIPSYVMEQIDTATDEEKEQFVNFVNKLDKGEYKMDEINNSEDLVKLVEKEAPAVGKKARIIQDEYTKRMQQVTPQAQEFLAKWEKTWFTNVQQYSGDKKAFFKQMIELIPQLMEEVHGFSEETWKSLEEQFPEQTAAWKDNEDRLKQFYEFIKSLPKQDLAEDPEAFRKFAHLGLQKLLPIEALRA</sequence>
<dbReference type="Pfam" id="PF05823">
    <property type="entry name" value="Gp-FAR-1"/>
    <property type="match status" value="1"/>
</dbReference>
<protein>
    <recommendedName>
        <fullName evidence="10">Fatty-acid and retinol-binding protein 1</fullName>
    </recommendedName>
</protein>
<evidence type="ECO:0000256" key="4">
    <source>
        <dbReference type="ARBA" id="ARBA00022729"/>
    </source>
</evidence>
<dbReference type="GO" id="GO:0008289">
    <property type="term" value="F:lipid binding"/>
    <property type="evidence" value="ECO:0007669"/>
    <property type="project" value="UniProtKB-KW"/>
</dbReference>
<evidence type="ECO:0008006" key="10">
    <source>
        <dbReference type="Google" id="ProtNLM"/>
    </source>
</evidence>
<feature type="chain" id="PRO_5041281446" description="Fatty-acid and retinol-binding protein 1" evidence="7">
    <location>
        <begin position="16"/>
        <end position="226"/>
    </location>
</feature>
<keyword evidence="4 7" id="KW-0732">Signal</keyword>